<accession>A0ABN7WBM5</accession>
<dbReference type="Proteomes" id="UP000789901">
    <property type="component" value="Unassembled WGS sequence"/>
</dbReference>
<sequence>TIYSNSAISVEQPVPTPPVTTSDTPISTNKLSNQWTSPEIRMLIEE</sequence>
<proteinExistence type="predicted"/>
<feature type="compositionally biased region" description="Low complexity" evidence="1">
    <location>
        <begin position="19"/>
        <end position="28"/>
    </location>
</feature>
<evidence type="ECO:0000313" key="3">
    <source>
        <dbReference type="Proteomes" id="UP000789901"/>
    </source>
</evidence>
<reference evidence="2 3" key="1">
    <citation type="submission" date="2021-06" db="EMBL/GenBank/DDBJ databases">
        <authorList>
            <person name="Kallberg Y."/>
            <person name="Tangrot J."/>
            <person name="Rosling A."/>
        </authorList>
    </citation>
    <scope>NUCLEOTIDE SEQUENCE [LARGE SCALE GENOMIC DNA]</scope>
    <source>
        <strain evidence="2 3">120-4 pot B 10/14</strain>
    </source>
</reference>
<organism evidence="2 3">
    <name type="scientific">Gigaspora margarita</name>
    <dbReference type="NCBI Taxonomy" id="4874"/>
    <lineage>
        <taxon>Eukaryota</taxon>
        <taxon>Fungi</taxon>
        <taxon>Fungi incertae sedis</taxon>
        <taxon>Mucoromycota</taxon>
        <taxon>Glomeromycotina</taxon>
        <taxon>Glomeromycetes</taxon>
        <taxon>Diversisporales</taxon>
        <taxon>Gigasporaceae</taxon>
        <taxon>Gigaspora</taxon>
    </lineage>
</organism>
<dbReference type="EMBL" id="CAJVQB010038331">
    <property type="protein sequence ID" value="CAG8826119.1"/>
    <property type="molecule type" value="Genomic_DNA"/>
</dbReference>
<protein>
    <submittedName>
        <fullName evidence="2">27413_t:CDS:1</fullName>
    </submittedName>
</protein>
<keyword evidence="3" id="KW-1185">Reference proteome</keyword>
<feature type="non-terminal residue" evidence="2">
    <location>
        <position position="1"/>
    </location>
</feature>
<feature type="non-terminal residue" evidence="2">
    <location>
        <position position="46"/>
    </location>
</feature>
<name>A0ABN7WBM5_GIGMA</name>
<gene>
    <name evidence="2" type="ORF">GMARGA_LOCUS29028</name>
</gene>
<comment type="caution">
    <text evidence="2">The sequence shown here is derived from an EMBL/GenBank/DDBJ whole genome shotgun (WGS) entry which is preliminary data.</text>
</comment>
<feature type="region of interest" description="Disordered" evidence="1">
    <location>
        <begin position="1"/>
        <end position="31"/>
    </location>
</feature>
<evidence type="ECO:0000256" key="1">
    <source>
        <dbReference type="SAM" id="MobiDB-lite"/>
    </source>
</evidence>
<evidence type="ECO:0000313" key="2">
    <source>
        <dbReference type="EMBL" id="CAG8826119.1"/>
    </source>
</evidence>